<evidence type="ECO:0000256" key="3">
    <source>
        <dbReference type="ARBA" id="ARBA00022737"/>
    </source>
</evidence>
<dbReference type="OMA" id="GVNARIY"/>
<dbReference type="InParanoid" id="I4YHA1"/>
<dbReference type="GO" id="GO:0006261">
    <property type="term" value="P:DNA-templated DNA replication"/>
    <property type="evidence" value="ECO:0007669"/>
    <property type="project" value="TreeGrafter"/>
</dbReference>
<dbReference type="GeneID" id="18475272"/>
<evidence type="ECO:0000256" key="4">
    <source>
        <dbReference type="PROSITE-ProRule" id="PRU00221"/>
    </source>
</evidence>
<dbReference type="PANTHER" id="PTHR18763">
    <property type="entry name" value="WD-REPEAT PROTEIN 18"/>
    <property type="match status" value="1"/>
</dbReference>
<reference evidence="6 7" key="1">
    <citation type="journal article" date="2012" name="Fungal Genet. Biol.">
        <title>The genome of the xerotolerant mold Wallemia sebi reveals adaptations to osmotic stress and suggests cryptic sexual reproduction.</title>
        <authorList>
            <person name="Padamsee M."/>
            <person name="Kumar T.K.A."/>
            <person name="Riley R."/>
            <person name="Binder M."/>
            <person name="Boyd A."/>
            <person name="Calvo A.M."/>
            <person name="Furukawa K."/>
            <person name="Hesse C."/>
            <person name="Hohmann S."/>
            <person name="James T.Y."/>
            <person name="LaButti K."/>
            <person name="Lapidus A."/>
            <person name="Lindquist E."/>
            <person name="Lucas S."/>
            <person name="Miller K."/>
            <person name="Shantappa S."/>
            <person name="Grigoriev I.V."/>
            <person name="Hibbett D.S."/>
            <person name="McLaughlin D.J."/>
            <person name="Spatafora J.W."/>
            <person name="Aime M.C."/>
        </authorList>
    </citation>
    <scope>NUCLEOTIDE SEQUENCE [LARGE SCALE GENOMIC DNA]</scope>
    <source>
        <strain evidence="7">ATCC MYA-4683 / CBS 633.66</strain>
    </source>
</reference>
<dbReference type="Pfam" id="PF00400">
    <property type="entry name" value="WD40"/>
    <property type="match status" value="1"/>
</dbReference>
<dbReference type="EMBL" id="JH668225">
    <property type="protein sequence ID" value="EIM23343.1"/>
    <property type="molecule type" value="Genomic_DNA"/>
</dbReference>
<protein>
    <recommendedName>
        <fullName evidence="5">Pre-rRNA-processing protein IPI3</fullName>
    </recommendedName>
</protein>
<keyword evidence="7" id="KW-1185">Reference proteome</keyword>
<comment type="subunit">
    <text evidence="5">Component of the RIX1 complex, composed of IPI1, RIX1/IPI2 and IPI3 in a 1:2:2 stoichiometry. The complex interacts (via RIX1) with MDN1 (via its hexameric AAA ATPase ring) and the pre-60S ribosome particles.</text>
</comment>
<dbReference type="PROSITE" id="PS50294">
    <property type="entry name" value="WD_REPEATS_REGION"/>
    <property type="match status" value="1"/>
</dbReference>
<comment type="function">
    <text evidence="5">Component of the RIX1 complex required for processing of ITS2 sequences from 35S pre-rRNA.</text>
</comment>
<sequence length="467" mass="50919">MLSEVVVASTAGSSVHGSGGVHIYDALTGSSLHSFKGSSGISAGCSVVLSTKLVGGIVATPQSDKGVLNVYSWQKEQLHSKIILPQKLTAWCVSPDNSFCAGGTDDGRVFLWEISSGVLFASFDAHYRRINKLEFDEKTSVLVSISDDASVNVWLVSRLLDEDLQGQLPVPYCTYTDHTLPVKDLYVGLGEFPDARIYTSSLDQTVKIWSLKTRSLISTIEFPTALTSLAVDKLERRLYVASNNQIYRADLHERQTSLRAGDDDTHERVIKLPRETSITTLSFSVSANTVYLGCQDGLIECYDVRSHQHLRTMGNGKNALADIKSIIKPIDLGGVSSATAISANVTGSTAAASSALPPILPFGNLKKTIGDSDRDNHSVQIRTGVKSVTDGFFDTLFDETSDEVIVKQSAESKPVEKDDGRVKKLKEELQESKVALEKANKINEEMWDAVNKLKSKNTEGTNKRQKK</sequence>
<dbReference type="Gene3D" id="2.130.10.10">
    <property type="entry name" value="YVTN repeat-like/Quinoprotein amine dehydrogenase"/>
    <property type="match status" value="2"/>
</dbReference>
<proteinExistence type="inferred from homology"/>
<dbReference type="GO" id="GO:0120330">
    <property type="term" value="C:rixosome complex"/>
    <property type="evidence" value="ECO:0007669"/>
    <property type="project" value="UniProtKB-UniRule"/>
</dbReference>
<dbReference type="InterPro" id="IPR001680">
    <property type="entry name" value="WD40_rpt"/>
</dbReference>
<gene>
    <name evidence="6" type="ORF">WALSEDRAFT_67611</name>
</gene>
<evidence type="ECO:0000313" key="7">
    <source>
        <dbReference type="Proteomes" id="UP000005242"/>
    </source>
</evidence>
<evidence type="ECO:0000256" key="1">
    <source>
        <dbReference type="ARBA" id="ARBA00010143"/>
    </source>
</evidence>
<dbReference type="Proteomes" id="UP000005242">
    <property type="component" value="Unassembled WGS sequence"/>
</dbReference>
<dbReference type="PROSITE" id="PS50082">
    <property type="entry name" value="WD_REPEATS_2"/>
    <property type="match status" value="2"/>
</dbReference>
<dbReference type="InterPro" id="IPR015943">
    <property type="entry name" value="WD40/YVTN_repeat-like_dom_sf"/>
</dbReference>
<dbReference type="eggNOG" id="KOG0646">
    <property type="taxonomic scope" value="Eukaryota"/>
</dbReference>
<keyword evidence="3" id="KW-0677">Repeat</keyword>
<organism evidence="6 7">
    <name type="scientific">Wallemia mellicola (strain ATCC MYA-4683 / CBS 633.66)</name>
    <name type="common">Wallemia sebi (CBS 633.66)</name>
    <dbReference type="NCBI Taxonomy" id="671144"/>
    <lineage>
        <taxon>Eukaryota</taxon>
        <taxon>Fungi</taxon>
        <taxon>Dikarya</taxon>
        <taxon>Basidiomycota</taxon>
        <taxon>Wallemiomycotina</taxon>
        <taxon>Wallemiomycetes</taxon>
        <taxon>Wallemiales</taxon>
        <taxon>Wallemiaceae</taxon>
        <taxon>Wallemia</taxon>
    </lineage>
</organism>
<dbReference type="PANTHER" id="PTHR18763:SF0">
    <property type="entry name" value="WD REPEAT-CONTAINING PROTEIN 18"/>
    <property type="match status" value="1"/>
</dbReference>
<evidence type="ECO:0000256" key="2">
    <source>
        <dbReference type="ARBA" id="ARBA00022574"/>
    </source>
</evidence>
<dbReference type="SMART" id="SM00320">
    <property type="entry name" value="WD40"/>
    <property type="match status" value="5"/>
</dbReference>
<feature type="repeat" description="WD" evidence="4">
    <location>
        <begin position="123"/>
        <end position="154"/>
    </location>
</feature>
<dbReference type="InterPro" id="IPR045227">
    <property type="entry name" value="WDR18/Ipi3/RID3"/>
</dbReference>
<keyword evidence="2 4" id="KW-0853">WD repeat</keyword>
<keyword evidence="5" id="KW-0539">Nucleus</keyword>
<evidence type="ECO:0000256" key="5">
    <source>
        <dbReference type="RuleBase" id="RU369067"/>
    </source>
</evidence>
<dbReference type="SUPFAM" id="SSF50978">
    <property type="entry name" value="WD40 repeat-like"/>
    <property type="match status" value="1"/>
</dbReference>
<evidence type="ECO:0000313" key="6">
    <source>
        <dbReference type="EMBL" id="EIM23343.1"/>
    </source>
</evidence>
<comment type="similarity">
    <text evidence="1 5">Belongs to the WD repeat IPI3/WDR18 family.</text>
</comment>
<dbReference type="AlphaFoldDB" id="I4YHA1"/>
<name>I4YHA1_WALMC</name>
<dbReference type="FunCoup" id="I4YHA1">
    <property type="interactions" value="305"/>
</dbReference>
<dbReference type="HOGENOM" id="CLU_029749_4_0_1"/>
<dbReference type="GO" id="GO:0005656">
    <property type="term" value="C:nuclear pre-replicative complex"/>
    <property type="evidence" value="ECO:0007669"/>
    <property type="project" value="TreeGrafter"/>
</dbReference>
<dbReference type="OrthoDB" id="756370at2759"/>
<dbReference type="GO" id="GO:0006364">
    <property type="term" value="P:rRNA processing"/>
    <property type="evidence" value="ECO:0007669"/>
    <property type="project" value="UniProtKB-UniRule"/>
</dbReference>
<dbReference type="RefSeq" id="XP_006956727.1">
    <property type="nucleotide sequence ID" value="XM_006956665.1"/>
</dbReference>
<feature type="repeat" description="WD" evidence="4">
    <location>
        <begin position="197"/>
        <end position="219"/>
    </location>
</feature>
<comment type="subcellular location">
    <subcellularLocation>
        <location evidence="5">Nucleus</location>
    </subcellularLocation>
</comment>
<dbReference type="STRING" id="671144.I4YHA1"/>
<keyword evidence="5" id="KW-0698">rRNA processing</keyword>
<dbReference type="InterPro" id="IPR036322">
    <property type="entry name" value="WD40_repeat_dom_sf"/>
</dbReference>
<dbReference type="KEGG" id="wse:WALSEDRAFT_67611"/>
<accession>I4YHA1</accession>